<evidence type="ECO:0008006" key="4">
    <source>
        <dbReference type="Google" id="ProtNLM"/>
    </source>
</evidence>
<sequence>MNRIIRWQGIASFIVIITTLSVLIYLFAEVIAKKAMEHGLEAYTGAEVNIDEVNINYSPFVVDVYRIQVTDAGQPEQNAVEIAHVNAGVDIWQYLLGKVLVEELRAEQVQFATQRSSAGQVFREPEQSITDRLKQQAQDALGTEISLPDPEELLASSNLKTVKAATALEESYETEKEKLSQLKSQLPSKEKLDDYKKQVEALTKVKVKSVNDITKLKKDFDAIKKQFEADKAIVMQTKEQLNQTKNIMSKRVNDLKIAPSQDWAQIESTYQLDKIDSADFAHLLFGEKAREYHDMALMAYQYAKPLLAPSPEQQAEINHAAKGRFVHFDEENPQPDLLIKKAHFSVMTPQGDFEIDLSEVTHQHWLRNVPTRFTVNTNNLLSDGIANLAGELSLAANNDFETQGNWEVNKIPLPETALAGSKELTVTLLSGLLAGNGQFKVTNEDLDSVNAFTLSQAKYEGSADSSLASAVLDTINGLDTLDLGVDAKGLLASPSFSIKSPMNQILQQSLMTQVNSKLAGFKSDVQAGLNDKLSGALDLGNAAQTDILDFENLLNATDGTLSSLINNDVVKQQEENLKNKAKDKLKDKLGDLFGG</sequence>
<comment type="caution">
    <text evidence="2">The sequence shown here is derived from an EMBL/GenBank/DDBJ whole genome shotgun (WGS) entry which is preliminary data.</text>
</comment>
<accession>A0ABQ6H622</accession>
<evidence type="ECO:0000256" key="1">
    <source>
        <dbReference type="SAM" id="Phobius"/>
    </source>
</evidence>
<reference evidence="2 3" key="1">
    <citation type="submission" date="2023-03" db="EMBL/GenBank/DDBJ databases">
        <title>Draft genome sequence of Thalassotalea eurytherma JCM 18482T.</title>
        <authorList>
            <person name="Sawabe T."/>
        </authorList>
    </citation>
    <scope>NUCLEOTIDE SEQUENCE [LARGE SCALE GENOMIC DNA]</scope>
    <source>
        <strain evidence="2 3">JCM 18482</strain>
    </source>
</reference>
<feature type="transmembrane region" description="Helical" evidence="1">
    <location>
        <begin position="7"/>
        <end position="28"/>
    </location>
</feature>
<evidence type="ECO:0000313" key="2">
    <source>
        <dbReference type="EMBL" id="GLX83603.1"/>
    </source>
</evidence>
<keyword evidence="3" id="KW-1185">Reference proteome</keyword>
<organism evidence="2 3">
    <name type="scientific">Thalassotalea eurytherma</name>
    <dbReference type="NCBI Taxonomy" id="1144278"/>
    <lineage>
        <taxon>Bacteria</taxon>
        <taxon>Pseudomonadati</taxon>
        <taxon>Pseudomonadota</taxon>
        <taxon>Gammaproteobacteria</taxon>
        <taxon>Alteromonadales</taxon>
        <taxon>Colwelliaceae</taxon>
        <taxon>Thalassotalea</taxon>
    </lineage>
</organism>
<dbReference type="EMBL" id="BSSU01000017">
    <property type="protein sequence ID" value="GLX83603.1"/>
    <property type="molecule type" value="Genomic_DNA"/>
</dbReference>
<name>A0ABQ6H622_9GAMM</name>
<dbReference type="NCBIfam" id="TIGR03545">
    <property type="entry name" value="TIGR03545 family protein"/>
    <property type="match status" value="1"/>
</dbReference>
<gene>
    <name evidence="2" type="ORF">theurythT_30560</name>
</gene>
<dbReference type="RefSeq" id="WP_284209076.1">
    <property type="nucleotide sequence ID" value="NZ_BSSU01000017.1"/>
</dbReference>
<keyword evidence="1" id="KW-0472">Membrane</keyword>
<keyword evidence="1" id="KW-1133">Transmembrane helix</keyword>
<dbReference type="Proteomes" id="UP001157133">
    <property type="component" value="Unassembled WGS sequence"/>
</dbReference>
<dbReference type="InterPro" id="IPR019934">
    <property type="entry name" value="CHP03545"/>
</dbReference>
<proteinExistence type="predicted"/>
<evidence type="ECO:0000313" key="3">
    <source>
        <dbReference type="Proteomes" id="UP001157133"/>
    </source>
</evidence>
<protein>
    <recommendedName>
        <fullName evidence="4">TIGR03545 family protein</fullName>
    </recommendedName>
</protein>
<keyword evidence="1" id="KW-0812">Transmembrane</keyword>